<comment type="caution">
    <text evidence="3">The sequence shown here is derived from an EMBL/GenBank/DDBJ whole genome shotgun (WGS) entry which is preliminary data.</text>
</comment>
<feature type="transmembrane region" description="Helical" evidence="2">
    <location>
        <begin position="44"/>
        <end position="66"/>
    </location>
</feature>
<protein>
    <submittedName>
        <fullName evidence="3">Uncharacterized protein</fullName>
    </submittedName>
</protein>
<evidence type="ECO:0000256" key="1">
    <source>
        <dbReference type="SAM" id="Coils"/>
    </source>
</evidence>
<organism evidence="3 4">
    <name type="scientific">Candidatus Nomurabacteria bacterium RIFOXYA1_FULL_35_17</name>
    <dbReference type="NCBI Taxonomy" id="1801798"/>
    <lineage>
        <taxon>Bacteria</taxon>
        <taxon>Candidatus Nomuraibacteriota</taxon>
    </lineage>
</organism>
<name>A0A1F6YKM2_9BACT</name>
<feature type="coiled-coil region" evidence="1">
    <location>
        <begin position="86"/>
        <end position="120"/>
    </location>
</feature>
<proteinExistence type="predicted"/>
<evidence type="ECO:0000313" key="3">
    <source>
        <dbReference type="EMBL" id="OGJ06877.1"/>
    </source>
</evidence>
<dbReference type="AlphaFoldDB" id="A0A1F6YKM2"/>
<dbReference type="EMBL" id="MFVW01000001">
    <property type="protein sequence ID" value="OGJ06877.1"/>
    <property type="molecule type" value="Genomic_DNA"/>
</dbReference>
<sequence length="126" mass="14482">MQFLNKIENKIRIKLSRYPILYALIGGVGVVLFWRGIWHIADDINMTSIMSFIVGLAILLLTGIFVSEFIGKKLIITGLVGEKKLEEKEESEIETEETQIKTLQNTLSRLEKKLDHVETHLEENKK</sequence>
<gene>
    <name evidence="3" type="ORF">A2192_01205</name>
</gene>
<reference evidence="3 4" key="1">
    <citation type="journal article" date="2016" name="Nat. Commun.">
        <title>Thousands of microbial genomes shed light on interconnected biogeochemical processes in an aquifer system.</title>
        <authorList>
            <person name="Anantharaman K."/>
            <person name="Brown C.T."/>
            <person name="Hug L.A."/>
            <person name="Sharon I."/>
            <person name="Castelle C.J."/>
            <person name="Probst A.J."/>
            <person name="Thomas B.C."/>
            <person name="Singh A."/>
            <person name="Wilkins M.J."/>
            <person name="Karaoz U."/>
            <person name="Brodie E.L."/>
            <person name="Williams K.H."/>
            <person name="Hubbard S.S."/>
            <person name="Banfield J.F."/>
        </authorList>
    </citation>
    <scope>NUCLEOTIDE SEQUENCE [LARGE SCALE GENOMIC DNA]</scope>
</reference>
<evidence type="ECO:0000256" key="2">
    <source>
        <dbReference type="SAM" id="Phobius"/>
    </source>
</evidence>
<evidence type="ECO:0000313" key="4">
    <source>
        <dbReference type="Proteomes" id="UP000179274"/>
    </source>
</evidence>
<feature type="transmembrane region" description="Helical" evidence="2">
    <location>
        <begin position="20"/>
        <end position="38"/>
    </location>
</feature>
<keyword evidence="2" id="KW-0472">Membrane</keyword>
<keyword evidence="2" id="KW-1133">Transmembrane helix</keyword>
<keyword evidence="1" id="KW-0175">Coiled coil</keyword>
<accession>A0A1F6YKM2</accession>
<keyword evidence="2" id="KW-0812">Transmembrane</keyword>
<dbReference type="Proteomes" id="UP000179274">
    <property type="component" value="Unassembled WGS sequence"/>
</dbReference>